<feature type="signal peptide" evidence="2">
    <location>
        <begin position="1"/>
        <end position="24"/>
    </location>
</feature>
<dbReference type="RefSeq" id="XP_013761418.1">
    <property type="nucleotide sequence ID" value="XM_013905964.1"/>
</dbReference>
<evidence type="ECO:0000313" key="3">
    <source>
        <dbReference type="EMBL" id="KNC55648.1"/>
    </source>
</evidence>
<feature type="region of interest" description="Disordered" evidence="1">
    <location>
        <begin position="66"/>
        <end position="85"/>
    </location>
</feature>
<reference evidence="3 4" key="1">
    <citation type="submission" date="2010-05" db="EMBL/GenBank/DDBJ databases">
        <title>The Genome Sequence of Thecamonas trahens ATCC 50062.</title>
        <authorList>
            <consortium name="The Broad Institute Genome Sequencing Platform"/>
            <person name="Russ C."/>
            <person name="Cuomo C."/>
            <person name="Shea T."/>
            <person name="Young S.K."/>
            <person name="Zeng Q."/>
            <person name="Koehrsen M."/>
            <person name="Haas B."/>
            <person name="Borodovsky M."/>
            <person name="Guigo R."/>
            <person name="Alvarado L."/>
            <person name="Berlin A."/>
            <person name="Bochicchio J."/>
            <person name="Borenstein D."/>
            <person name="Chapman S."/>
            <person name="Chen Z."/>
            <person name="Freedman E."/>
            <person name="Gellesch M."/>
            <person name="Goldberg J."/>
            <person name="Griggs A."/>
            <person name="Gujja S."/>
            <person name="Heilman E."/>
            <person name="Heiman D."/>
            <person name="Hepburn T."/>
            <person name="Howarth C."/>
            <person name="Jen D."/>
            <person name="Larson L."/>
            <person name="Mehta T."/>
            <person name="Park D."/>
            <person name="Pearson M."/>
            <person name="Roberts A."/>
            <person name="Saif S."/>
            <person name="Shenoy N."/>
            <person name="Sisk P."/>
            <person name="Stolte C."/>
            <person name="Sykes S."/>
            <person name="Thomson T."/>
            <person name="Walk T."/>
            <person name="White J."/>
            <person name="Yandava C."/>
            <person name="Burger G."/>
            <person name="Gray M.W."/>
            <person name="Holland P.W.H."/>
            <person name="King N."/>
            <person name="Lang F.B.F."/>
            <person name="Roger A.J."/>
            <person name="Ruiz-Trillo I."/>
            <person name="Lander E."/>
            <person name="Nusbaum C."/>
        </authorList>
    </citation>
    <scope>NUCLEOTIDE SEQUENCE [LARGE SCALE GENOMIC DNA]</scope>
    <source>
        <strain evidence="3 4">ATCC 50062</strain>
    </source>
</reference>
<dbReference type="OrthoDB" id="2016523at2759"/>
<sequence>MLVLVGVNLVLMLWLAHESMTVLPAPPGVRGLWFKDIDAKVAARDATLRKLGADLTAIRKALAGESASDGSKSSDGDVGKGGGPEPWLVVGIPTVPRIDSATGKPLDYLSKTVDALVTQMSSHPASLEYRQVVVVVMNHAPKAEHVMLDAAKERVASARLSHAFVFVDNDGSVPNPTPGATDVGSPNKPGYKVRQQTRDVVALLREAAPRGRYFMFLEDDFELCPNGFAAIAYMVRKMEAYSPGFVSVRASFGLAGIVMPSPDALVFADYLEKHQARRPPDHLCSEWTGKETPEAVAYLGQRVNGAFRYNILHHLGRVSTLRSELSVPYPGCYEFLGEPILFKVEAFDPRACPRDDVWPCPPTGPTAPLVDFRGEIPPATPPS</sequence>
<protein>
    <submittedName>
        <fullName evidence="3">Uncharacterized protein</fullName>
    </submittedName>
</protein>
<dbReference type="OMA" id="FMFLEDD"/>
<organism evidence="3 4">
    <name type="scientific">Thecamonas trahens ATCC 50062</name>
    <dbReference type="NCBI Taxonomy" id="461836"/>
    <lineage>
        <taxon>Eukaryota</taxon>
        <taxon>Apusozoa</taxon>
        <taxon>Apusomonadida</taxon>
        <taxon>Apusomonadidae</taxon>
        <taxon>Thecamonas</taxon>
    </lineage>
</organism>
<feature type="chain" id="PRO_5005537890" evidence="2">
    <location>
        <begin position="25"/>
        <end position="383"/>
    </location>
</feature>
<evidence type="ECO:0000256" key="2">
    <source>
        <dbReference type="SAM" id="SignalP"/>
    </source>
</evidence>
<name>A0A0L0DVV5_THETB</name>
<keyword evidence="4" id="KW-1185">Reference proteome</keyword>
<evidence type="ECO:0000256" key="1">
    <source>
        <dbReference type="SAM" id="MobiDB-lite"/>
    </source>
</evidence>
<gene>
    <name evidence="3" type="ORF">AMSG_01917</name>
</gene>
<proteinExistence type="predicted"/>
<evidence type="ECO:0000313" key="4">
    <source>
        <dbReference type="Proteomes" id="UP000054408"/>
    </source>
</evidence>
<dbReference type="eggNOG" id="ENOG502S024">
    <property type="taxonomic scope" value="Eukaryota"/>
</dbReference>
<accession>A0A0L0DVV5</accession>
<dbReference type="AlphaFoldDB" id="A0A0L0DVV5"/>
<dbReference type="GeneID" id="25561635"/>
<dbReference type="EMBL" id="GL349439">
    <property type="protein sequence ID" value="KNC55648.1"/>
    <property type="molecule type" value="Genomic_DNA"/>
</dbReference>
<dbReference type="Proteomes" id="UP000054408">
    <property type="component" value="Unassembled WGS sequence"/>
</dbReference>
<keyword evidence="2" id="KW-0732">Signal</keyword>